<evidence type="ECO:0000313" key="3">
    <source>
        <dbReference type="EMBL" id="VUZ56058.1"/>
    </source>
</evidence>
<feature type="region of interest" description="Disordered" evidence="1">
    <location>
        <begin position="1"/>
        <end position="22"/>
    </location>
</feature>
<dbReference type="SMART" id="SM00295">
    <property type="entry name" value="B41"/>
    <property type="match status" value="1"/>
</dbReference>
<dbReference type="InterPro" id="IPR035963">
    <property type="entry name" value="FERM_2"/>
</dbReference>
<feature type="non-terminal residue" evidence="3">
    <location>
        <position position="340"/>
    </location>
</feature>
<dbReference type="EMBL" id="CABIJS010000697">
    <property type="protein sequence ID" value="VUZ56058.1"/>
    <property type="molecule type" value="Genomic_DNA"/>
</dbReference>
<dbReference type="InterPro" id="IPR000299">
    <property type="entry name" value="FERM_domain"/>
</dbReference>
<organism evidence="3 4">
    <name type="scientific">Hymenolepis diminuta</name>
    <name type="common">Rat tapeworm</name>
    <dbReference type="NCBI Taxonomy" id="6216"/>
    <lineage>
        <taxon>Eukaryota</taxon>
        <taxon>Metazoa</taxon>
        <taxon>Spiralia</taxon>
        <taxon>Lophotrochozoa</taxon>
        <taxon>Platyhelminthes</taxon>
        <taxon>Cestoda</taxon>
        <taxon>Eucestoda</taxon>
        <taxon>Cyclophyllidea</taxon>
        <taxon>Hymenolepididae</taxon>
        <taxon>Hymenolepis</taxon>
    </lineage>
</organism>
<evidence type="ECO:0000259" key="2">
    <source>
        <dbReference type="PROSITE" id="PS50057"/>
    </source>
</evidence>
<gene>
    <name evidence="3" type="ORF">WMSIL1_LOCUS13760</name>
</gene>
<dbReference type="InterPro" id="IPR018979">
    <property type="entry name" value="FERM_N"/>
</dbReference>
<keyword evidence="4" id="KW-1185">Reference proteome</keyword>
<evidence type="ECO:0000256" key="1">
    <source>
        <dbReference type="SAM" id="MobiDB-lite"/>
    </source>
</evidence>
<dbReference type="PANTHER" id="PTHR23280:SF21">
    <property type="entry name" value="PROTEIN 4.1 HOMOLOG"/>
    <property type="match status" value="1"/>
</dbReference>
<protein>
    <recommendedName>
        <fullName evidence="2">FERM domain-containing protein</fullName>
    </recommendedName>
</protein>
<dbReference type="GO" id="GO:0031032">
    <property type="term" value="P:actomyosin structure organization"/>
    <property type="evidence" value="ECO:0007669"/>
    <property type="project" value="TreeGrafter"/>
</dbReference>
<feature type="non-terminal residue" evidence="3">
    <location>
        <position position="1"/>
    </location>
</feature>
<dbReference type="SUPFAM" id="SSF54236">
    <property type="entry name" value="Ubiquitin-like"/>
    <property type="match status" value="1"/>
</dbReference>
<dbReference type="Gene3D" id="3.10.20.90">
    <property type="entry name" value="Phosphatidylinositol 3-kinase Catalytic Subunit, Chain A, domain 1"/>
    <property type="match status" value="1"/>
</dbReference>
<feature type="domain" description="FERM" evidence="2">
    <location>
        <begin position="136"/>
        <end position="340"/>
    </location>
</feature>
<reference evidence="3 4" key="1">
    <citation type="submission" date="2019-07" db="EMBL/GenBank/DDBJ databases">
        <authorList>
            <person name="Jastrzebski P J."/>
            <person name="Paukszto L."/>
            <person name="Jastrzebski P J."/>
        </authorList>
    </citation>
    <scope>NUCLEOTIDE SEQUENCE [LARGE SCALE GENOMIC DNA]</scope>
    <source>
        <strain evidence="3 4">WMS-il1</strain>
    </source>
</reference>
<dbReference type="Pfam" id="PF00373">
    <property type="entry name" value="FERM_M"/>
    <property type="match status" value="1"/>
</dbReference>
<dbReference type="InterPro" id="IPR029071">
    <property type="entry name" value="Ubiquitin-like_domsf"/>
</dbReference>
<dbReference type="InterPro" id="IPR019748">
    <property type="entry name" value="FERM_central"/>
</dbReference>
<evidence type="ECO:0000313" key="4">
    <source>
        <dbReference type="Proteomes" id="UP000321570"/>
    </source>
</evidence>
<feature type="region of interest" description="Disordered" evidence="1">
    <location>
        <begin position="45"/>
        <end position="82"/>
    </location>
</feature>
<dbReference type="CDD" id="cd01765">
    <property type="entry name" value="FERM_F0_F1"/>
    <property type="match status" value="1"/>
</dbReference>
<dbReference type="PANTHER" id="PTHR23280">
    <property type="entry name" value="4.1 G PROTEIN"/>
    <property type="match status" value="1"/>
</dbReference>
<dbReference type="GO" id="GO:0005856">
    <property type="term" value="C:cytoskeleton"/>
    <property type="evidence" value="ECO:0007669"/>
    <property type="project" value="TreeGrafter"/>
</dbReference>
<accession>A0A564ZB10</accession>
<dbReference type="InterPro" id="IPR019749">
    <property type="entry name" value="Band_41_domain"/>
</dbReference>
<dbReference type="Pfam" id="PF09379">
    <property type="entry name" value="FERM_N"/>
    <property type="match status" value="1"/>
</dbReference>
<dbReference type="InterPro" id="IPR014352">
    <property type="entry name" value="FERM/acyl-CoA-bd_prot_sf"/>
</dbReference>
<dbReference type="Proteomes" id="UP000321570">
    <property type="component" value="Unassembled WGS sequence"/>
</dbReference>
<dbReference type="GO" id="GO:0005886">
    <property type="term" value="C:plasma membrane"/>
    <property type="evidence" value="ECO:0007669"/>
    <property type="project" value="TreeGrafter"/>
</dbReference>
<dbReference type="Gene3D" id="1.20.80.10">
    <property type="match status" value="1"/>
</dbReference>
<name>A0A564ZB10_HYMDI</name>
<sequence>PPYDPVPHLPLATPEDSDLDTASSIVSTRDNTFSSNVSTNTVLHINPPYSNRSVTLPPSTNIQQQRQGGHNSSGFNQTDSTTTLNAGTSSFTAASSTAFASTVTTGQLRSKGTSLRRRSTFPRPLGSLVGNANAIRNHRITLLDGEALEIPLKKSAVGQELFNEVCQYLGLRERDFFGLYFYKNAAFDRNASNSAISNVNPGGTFRRMPWQVEAAEDCAIHHRGIPFWLKMDRRVVDQCKKNTRFWFGVRIYPPKPHEEVFDEITRYLLCLQLRQDLLFGKLACSFFTHTLLAAYWAQSELGDWDLHVSNSSNSTNYLIPLCLAAPIPISSLITPEGESL</sequence>
<dbReference type="SUPFAM" id="SSF47031">
    <property type="entry name" value="Second domain of FERM"/>
    <property type="match status" value="1"/>
</dbReference>
<proteinExistence type="predicted"/>
<dbReference type="AlphaFoldDB" id="A0A564ZB10"/>
<dbReference type="PROSITE" id="PS50057">
    <property type="entry name" value="FERM_3"/>
    <property type="match status" value="1"/>
</dbReference>
<dbReference type="CDD" id="cd14473">
    <property type="entry name" value="FERM_B-lobe"/>
    <property type="match status" value="1"/>
</dbReference>